<dbReference type="InterPro" id="IPR043138">
    <property type="entry name" value="GGT_lsub"/>
</dbReference>
<reference evidence="7 8" key="1">
    <citation type="submission" date="2015-08" db="EMBL/GenBank/DDBJ databases">
        <title>The complete genome sequence of Bacillus beveridgei MLTeJB.</title>
        <authorList>
            <person name="Hanson T.E."/>
            <person name="Mesa C."/>
            <person name="Basesman S.M."/>
            <person name="Oremland R.S."/>
        </authorList>
    </citation>
    <scope>NUCLEOTIDE SEQUENCE [LARGE SCALE GENOMIC DNA]</scope>
    <source>
        <strain evidence="7 8">MLTeJB</strain>
    </source>
</reference>
<evidence type="ECO:0000313" key="8">
    <source>
        <dbReference type="Proteomes" id="UP000094463"/>
    </source>
</evidence>
<dbReference type="InterPro" id="IPR051792">
    <property type="entry name" value="GGT_bact"/>
</dbReference>
<dbReference type="GO" id="GO:0016787">
    <property type="term" value="F:hydrolase activity"/>
    <property type="evidence" value="ECO:0007669"/>
    <property type="project" value="UniProtKB-KW"/>
</dbReference>
<keyword evidence="2 7" id="KW-0808">Transferase</keyword>
<feature type="compositionally biased region" description="Acidic residues" evidence="5">
    <location>
        <begin position="26"/>
        <end position="40"/>
    </location>
</feature>
<keyword evidence="4" id="KW-0865">Zymogen</keyword>
<dbReference type="EC" id="2.3.2.2" evidence="7"/>
<feature type="compositionally biased region" description="Basic and acidic residues" evidence="5">
    <location>
        <begin position="651"/>
        <end position="665"/>
    </location>
</feature>
<sequence>MKQLKQLSSLLFLPMTVALLATGCSDEEVEDKEPDQDAPDDSVVGSGGAVATEDVHASDAGMTILEEGGNAVDAAIASAAAQGVTRPFSGGIGGGGMMMIYLAEEDQHVVIDHRSQATEVFGPDSLRREAGDLIYPEETRISGSAVTAVPGAVKAWAEALDTYGTMNLSEVLQPAIAIAEEGFQVDETFVRELRENAERFRLFEPTTDLYLGDDGELPEAEKVFTNPDLGETYRLIGEHGSDVFYEGEIGQAITETVNEPPVVADPDFDAVSESWEEEYGILKGAMTMADLAAYKPITREPVHSTYQGYDIYGAPPSSSGGLTISHALNILEGVDLTSMPREEAFHYYLEASRLAFADRRAYIGDPAMTAISTEGFLSKAYADKRRTLIQEDVAMTGQIGPGDPAGFDDEAAESSPALAYDFTEDDGDKWALTAFHRLDRGPMNSPFDAELDIKDDTGRLAIAKRNPERGSAYGRAAGNMAATANSELTIRFKTDSVGDNQRLRFWLQGDVWNSGSTAPENGYGVEVNLETEELVLLLAQDSALKTLDTMGIKMDTAWKDLRFRVDGNDLQASLWDVDEAEPGDWAIDHTLESDELLDDRRGRFLLSGINFTQQNDVTFQIDRVTVEDLGTSGGEEVKESSPSEGSPVVTDDAHRLSEDKGEGESTIHLSVSDEAGNIVSYTSTIVSIGGNGMVVPERGFLLNNALYDRTPWQHPTHPNYPRPGMRPMSSMAPTLILQNGAPVMTLGAPGSDSILTTVLQIVLNRLAFDMPLDEAIADPRINQRNPFSGAGRYEAIFHQVDTGLPDLVGALEAKGHQFRPATATQGIGAVTGIEFLPNGKVMPATEKVRRGGGHAQVQSEDEAGDP</sequence>
<dbReference type="GO" id="GO:0103068">
    <property type="term" value="F:leukotriene C4 gamma-glutamyl transferase activity"/>
    <property type="evidence" value="ECO:0007669"/>
    <property type="project" value="UniProtKB-EC"/>
</dbReference>
<dbReference type="PRINTS" id="PR01210">
    <property type="entry name" value="GGTRANSPTASE"/>
</dbReference>
<evidence type="ECO:0000256" key="1">
    <source>
        <dbReference type="ARBA" id="ARBA00009381"/>
    </source>
</evidence>
<name>A0A1D7QRR5_9BACI</name>
<evidence type="ECO:0000256" key="4">
    <source>
        <dbReference type="ARBA" id="ARBA00023145"/>
    </source>
</evidence>
<keyword evidence="7" id="KW-0012">Acyltransferase</keyword>
<dbReference type="AlphaFoldDB" id="A0A1D7QRR5"/>
<keyword evidence="8" id="KW-1185">Reference proteome</keyword>
<organism evidence="7 8">
    <name type="scientific">Salisediminibacterium beveridgei</name>
    <dbReference type="NCBI Taxonomy" id="632773"/>
    <lineage>
        <taxon>Bacteria</taxon>
        <taxon>Bacillati</taxon>
        <taxon>Bacillota</taxon>
        <taxon>Bacilli</taxon>
        <taxon>Bacillales</taxon>
        <taxon>Bacillaceae</taxon>
        <taxon>Salisediminibacterium</taxon>
    </lineage>
</organism>
<keyword evidence="3" id="KW-0378">Hydrolase</keyword>
<dbReference type="Proteomes" id="UP000094463">
    <property type="component" value="Chromosome"/>
</dbReference>
<dbReference type="PANTHER" id="PTHR43199:SF1">
    <property type="entry name" value="GLUTATHIONE HYDROLASE PROENZYME"/>
    <property type="match status" value="1"/>
</dbReference>
<comment type="similarity">
    <text evidence="1">Belongs to the gamma-glutamyltransferase family.</text>
</comment>
<gene>
    <name evidence="7" type="primary">acyI</name>
    <name evidence="7" type="ORF">BBEV_0309</name>
</gene>
<dbReference type="EMBL" id="CP012502">
    <property type="protein sequence ID" value="AOM81703.1"/>
    <property type="molecule type" value="Genomic_DNA"/>
</dbReference>
<dbReference type="KEGG" id="bbev:BBEV_0309"/>
<evidence type="ECO:0000256" key="6">
    <source>
        <dbReference type="SAM" id="SignalP"/>
    </source>
</evidence>
<proteinExistence type="inferred from homology"/>
<feature type="signal peptide" evidence="6">
    <location>
        <begin position="1"/>
        <end position="21"/>
    </location>
</feature>
<dbReference type="STRING" id="632773.BBEV_0309"/>
<feature type="region of interest" description="Disordered" evidence="5">
    <location>
        <begin position="631"/>
        <end position="665"/>
    </location>
</feature>
<evidence type="ECO:0000256" key="3">
    <source>
        <dbReference type="ARBA" id="ARBA00022801"/>
    </source>
</evidence>
<feature type="region of interest" description="Disordered" evidence="5">
    <location>
        <begin position="26"/>
        <end position="47"/>
    </location>
</feature>
<feature type="region of interest" description="Disordered" evidence="5">
    <location>
        <begin position="847"/>
        <end position="866"/>
    </location>
</feature>
<dbReference type="InterPro" id="IPR043137">
    <property type="entry name" value="GGT_ssub_C"/>
</dbReference>
<evidence type="ECO:0000256" key="2">
    <source>
        <dbReference type="ARBA" id="ARBA00022679"/>
    </source>
</evidence>
<dbReference type="Pfam" id="PF01019">
    <property type="entry name" value="G_glu_transpept"/>
    <property type="match status" value="2"/>
</dbReference>
<accession>A0A1D7QRR5</accession>
<dbReference type="SUPFAM" id="SSF56235">
    <property type="entry name" value="N-terminal nucleophile aminohydrolases (Ntn hydrolases)"/>
    <property type="match status" value="2"/>
</dbReference>
<dbReference type="PATRIC" id="fig|632773.3.peg.327"/>
<dbReference type="Gene3D" id="1.10.246.130">
    <property type="match status" value="1"/>
</dbReference>
<feature type="chain" id="PRO_5038815598" evidence="6">
    <location>
        <begin position="22"/>
        <end position="866"/>
    </location>
</feature>
<dbReference type="InterPro" id="IPR029055">
    <property type="entry name" value="Ntn_hydrolases_N"/>
</dbReference>
<dbReference type="PANTHER" id="PTHR43199">
    <property type="entry name" value="GLUTATHIONE HYDROLASE"/>
    <property type="match status" value="1"/>
</dbReference>
<dbReference type="PROSITE" id="PS51257">
    <property type="entry name" value="PROKAR_LIPOPROTEIN"/>
    <property type="match status" value="1"/>
</dbReference>
<evidence type="ECO:0000256" key="5">
    <source>
        <dbReference type="SAM" id="MobiDB-lite"/>
    </source>
</evidence>
<evidence type="ECO:0000313" key="7">
    <source>
        <dbReference type="EMBL" id="AOM81703.1"/>
    </source>
</evidence>
<protein>
    <submittedName>
        <fullName evidence="7">Gammaglutamyl transpeptidase</fullName>
        <ecNumber evidence="7">2.3.2.2</ecNumber>
    </submittedName>
</protein>
<keyword evidence="6" id="KW-0732">Signal</keyword>
<dbReference type="RefSeq" id="WP_069363850.1">
    <property type="nucleotide sequence ID" value="NZ_CP012502.1"/>
</dbReference>
<dbReference type="Gene3D" id="3.60.20.40">
    <property type="match status" value="1"/>
</dbReference>